<gene>
    <name evidence="1" type="ORF">PV06_04816</name>
</gene>
<dbReference type="InterPro" id="IPR016181">
    <property type="entry name" value="Acyl_CoA_acyltransferase"/>
</dbReference>
<dbReference type="Gene3D" id="3.40.630.30">
    <property type="match status" value="1"/>
</dbReference>
<dbReference type="EMBL" id="KN847335">
    <property type="protein sequence ID" value="KIW43744.1"/>
    <property type="molecule type" value="Genomic_DNA"/>
</dbReference>
<evidence type="ECO:0008006" key="3">
    <source>
        <dbReference type="Google" id="ProtNLM"/>
    </source>
</evidence>
<accession>A0A0D2E7E6</accession>
<sequence>MSTENSSTTAIESRRVPVSRKTMAGNKAPVEFRAAEVEEDDVISRILCNAFLPIWNHNWFHGISEPLPPVDVGKVGGTTPPMTSLQKSRVKFYRSLINLTRLIGGYVLVADVLSSDDTSNAERDFGAILLWLPPFTRLGGFDIITLWKSGFLGLVLPWHYGLGGLHRIDSVFESNVHSMFSRTLPDLPPRGFKEKECGFVQMIASNPKYAGNGYASKLLQYQMTQHFENHPDVPVILDTTTTQGIRAYERLGYKLLAEKPLDTGTDEKGIRLKGPVDDQTRQRIRNTCIQRVLVKLP</sequence>
<dbReference type="AlphaFoldDB" id="A0A0D2E7E6"/>
<dbReference type="Proteomes" id="UP000053342">
    <property type="component" value="Unassembled WGS sequence"/>
</dbReference>
<evidence type="ECO:0000313" key="1">
    <source>
        <dbReference type="EMBL" id="KIW43744.1"/>
    </source>
</evidence>
<dbReference type="OrthoDB" id="2832510at2759"/>
<name>A0A0D2E7E6_9EURO</name>
<keyword evidence="2" id="KW-1185">Reference proteome</keyword>
<protein>
    <recommendedName>
        <fullName evidence="3">N-acetyltransferase domain-containing protein</fullName>
    </recommendedName>
</protein>
<organism evidence="1 2">
    <name type="scientific">Exophiala oligosperma</name>
    <dbReference type="NCBI Taxonomy" id="215243"/>
    <lineage>
        <taxon>Eukaryota</taxon>
        <taxon>Fungi</taxon>
        <taxon>Dikarya</taxon>
        <taxon>Ascomycota</taxon>
        <taxon>Pezizomycotina</taxon>
        <taxon>Eurotiomycetes</taxon>
        <taxon>Chaetothyriomycetidae</taxon>
        <taxon>Chaetothyriales</taxon>
        <taxon>Herpotrichiellaceae</taxon>
        <taxon>Exophiala</taxon>
    </lineage>
</organism>
<dbReference type="SUPFAM" id="SSF55729">
    <property type="entry name" value="Acyl-CoA N-acyltransferases (Nat)"/>
    <property type="match status" value="1"/>
</dbReference>
<proteinExistence type="predicted"/>
<dbReference type="RefSeq" id="XP_016263960.1">
    <property type="nucleotide sequence ID" value="XM_016405754.1"/>
</dbReference>
<dbReference type="STRING" id="215243.A0A0D2E7E6"/>
<reference evidence="1 2" key="1">
    <citation type="submission" date="2015-01" db="EMBL/GenBank/DDBJ databases">
        <title>The Genome Sequence of Exophiala oligosperma CBS72588.</title>
        <authorList>
            <consortium name="The Broad Institute Genomics Platform"/>
            <person name="Cuomo C."/>
            <person name="de Hoog S."/>
            <person name="Gorbushina A."/>
            <person name="Stielow B."/>
            <person name="Teixiera M."/>
            <person name="Abouelleil A."/>
            <person name="Chapman S.B."/>
            <person name="Priest M."/>
            <person name="Young S.K."/>
            <person name="Wortman J."/>
            <person name="Nusbaum C."/>
            <person name="Birren B."/>
        </authorList>
    </citation>
    <scope>NUCLEOTIDE SEQUENCE [LARGE SCALE GENOMIC DNA]</scope>
    <source>
        <strain evidence="1 2">CBS 72588</strain>
    </source>
</reference>
<evidence type="ECO:0000313" key="2">
    <source>
        <dbReference type="Proteomes" id="UP000053342"/>
    </source>
</evidence>
<dbReference type="VEuPathDB" id="FungiDB:PV06_04816"/>
<dbReference type="GeneID" id="27356890"/>